<dbReference type="AlphaFoldDB" id="A0A1F6D4J2"/>
<protein>
    <recommendedName>
        <fullName evidence="3">Phage metallopeptidase domain-containing protein</fullName>
    </recommendedName>
</protein>
<dbReference type="Proteomes" id="UP000178606">
    <property type="component" value="Unassembled WGS sequence"/>
</dbReference>
<organism evidence="1 2">
    <name type="scientific">Handelsmanbacteria sp. (strain RIFCSPLOWO2_12_FULL_64_10)</name>
    <dbReference type="NCBI Taxonomy" id="1817868"/>
    <lineage>
        <taxon>Bacteria</taxon>
        <taxon>Candidatus Handelsmaniibacteriota</taxon>
    </lineage>
</organism>
<comment type="caution">
    <text evidence="1">The sequence shown here is derived from an EMBL/GenBank/DDBJ whole genome shotgun (WGS) entry which is preliminary data.</text>
</comment>
<accession>A0A1F6D4J2</accession>
<reference evidence="1 2" key="1">
    <citation type="journal article" date="2016" name="Nat. Commun.">
        <title>Thousands of microbial genomes shed light on interconnected biogeochemical processes in an aquifer system.</title>
        <authorList>
            <person name="Anantharaman K."/>
            <person name="Brown C.T."/>
            <person name="Hug L.A."/>
            <person name="Sharon I."/>
            <person name="Castelle C.J."/>
            <person name="Probst A.J."/>
            <person name="Thomas B.C."/>
            <person name="Singh A."/>
            <person name="Wilkins M.J."/>
            <person name="Karaoz U."/>
            <person name="Brodie E.L."/>
            <person name="Williams K.H."/>
            <person name="Hubbard S.S."/>
            <person name="Banfield J.F."/>
        </authorList>
    </citation>
    <scope>NUCLEOTIDE SEQUENCE [LARGE SCALE GENOMIC DNA]</scope>
    <source>
        <strain evidence="2">RIFCSPLOWO2_12_FULL_64_10</strain>
    </source>
</reference>
<sequence>MTTEHDALRVDYDARLVEEAVLRALRGRPDEWSFHEGRDRLYEIADVEERDAAFRELHGAWFVRLGLDRPVRHALDERPCLKTSVGRCAVTAARSKKDEGADLFVSPAEAGQSEADRRSIGIQVRPEGLLEPDRLLDLLRHELLHVEDMLDPHFGYEPVLPRSEVGPSYDRLLQDRYRALWDATIDGRLLRAGVASGAVRDRCLRDFAGAFPAFGERTPEVFSRFFDGASPTHADLVAFALNPDAHLDRSHALRRGTRCPVCGFPTYDLEPAPERLPQDFVTRVTEDFPDWCPAQGICRQCADLYRARPLSESAAALLPKSA</sequence>
<dbReference type="EMBL" id="MFKF01000034">
    <property type="protein sequence ID" value="OGG56348.1"/>
    <property type="molecule type" value="Genomic_DNA"/>
</dbReference>
<proteinExistence type="predicted"/>
<evidence type="ECO:0000313" key="1">
    <source>
        <dbReference type="EMBL" id="OGG56348.1"/>
    </source>
</evidence>
<evidence type="ECO:0008006" key="3">
    <source>
        <dbReference type="Google" id="ProtNLM"/>
    </source>
</evidence>
<gene>
    <name evidence="1" type="ORF">A3F84_22230</name>
</gene>
<name>A0A1F6D4J2_HANXR</name>
<evidence type="ECO:0000313" key="2">
    <source>
        <dbReference type="Proteomes" id="UP000178606"/>
    </source>
</evidence>